<proteinExistence type="predicted"/>
<name>A0A383CM59_9ZZZZ</name>
<evidence type="ECO:0000259" key="1">
    <source>
        <dbReference type="PROSITE" id="PS50206"/>
    </source>
</evidence>
<dbReference type="SMART" id="SM00450">
    <property type="entry name" value="RHOD"/>
    <property type="match status" value="1"/>
</dbReference>
<dbReference type="AlphaFoldDB" id="A0A383CM59"/>
<dbReference type="Pfam" id="PF00581">
    <property type="entry name" value="Rhodanese"/>
    <property type="match status" value="1"/>
</dbReference>
<gene>
    <name evidence="2" type="ORF">METZ01_LOCUS486330</name>
</gene>
<accession>A0A383CM59</accession>
<feature type="domain" description="Rhodanese" evidence="1">
    <location>
        <begin position="35"/>
        <end position="127"/>
    </location>
</feature>
<organism evidence="2">
    <name type="scientific">marine metagenome</name>
    <dbReference type="NCBI Taxonomy" id="408172"/>
    <lineage>
        <taxon>unclassified sequences</taxon>
        <taxon>metagenomes</taxon>
        <taxon>ecological metagenomes</taxon>
    </lineage>
</organism>
<reference evidence="2" key="1">
    <citation type="submission" date="2018-05" db="EMBL/GenBank/DDBJ databases">
        <authorList>
            <person name="Lanie J.A."/>
            <person name="Ng W.-L."/>
            <person name="Kazmierczak K.M."/>
            <person name="Andrzejewski T.M."/>
            <person name="Davidsen T.M."/>
            <person name="Wayne K.J."/>
            <person name="Tettelin H."/>
            <person name="Glass J.I."/>
            <person name="Rusch D."/>
            <person name="Podicherti R."/>
            <person name="Tsui H.-C.T."/>
            <person name="Winkler M.E."/>
        </authorList>
    </citation>
    <scope>NUCLEOTIDE SEQUENCE</scope>
</reference>
<protein>
    <recommendedName>
        <fullName evidence="1">Rhodanese domain-containing protein</fullName>
    </recommendedName>
</protein>
<dbReference type="InterPro" id="IPR036873">
    <property type="entry name" value="Rhodanese-like_dom_sf"/>
</dbReference>
<sequence>MKKLLALIAAAVLAVNVQAGEYPDISIGDLEKAIKAGKVVVIDVNGAKSFTKRGHIPTAVSFKDAKSLAKQLAKSKKDTLVVAYCGGPTCNAYKRGASAAADLGFKNVKHLSAGISGWIKAGKKLAKN</sequence>
<dbReference type="PANTHER" id="PTHR43031">
    <property type="entry name" value="FAD-DEPENDENT OXIDOREDUCTASE"/>
    <property type="match status" value="1"/>
</dbReference>
<dbReference type="InterPro" id="IPR050229">
    <property type="entry name" value="GlpE_sulfurtransferase"/>
</dbReference>
<dbReference type="EMBL" id="UINC01210144">
    <property type="protein sequence ID" value="SVE33476.1"/>
    <property type="molecule type" value="Genomic_DNA"/>
</dbReference>
<dbReference type="PROSITE" id="PS50206">
    <property type="entry name" value="RHODANESE_3"/>
    <property type="match status" value="1"/>
</dbReference>
<evidence type="ECO:0000313" key="2">
    <source>
        <dbReference type="EMBL" id="SVE33476.1"/>
    </source>
</evidence>
<dbReference type="PANTHER" id="PTHR43031:SF1">
    <property type="entry name" value="PYRIDINE NUCLEOTIDE-DISULPHIDE OXIDOREDUCTASE"/>
    <property type="match status" value="1"/>
</dbReference>
<dbReference type="InterPro" id="IPR001763">
    <property type="entry name" value="Rhodanese-like_dom"/>
</dbReference>
<dbReference type="Gene3D" id="3.40.250.10">
    <property type="entry name" value="Rhodanese-like domain"/>
    <property type="match status" value="1"/>
</dbReference>
<dbReference type="SUPFAM" id="SSF52821">
    <property type="entry name" value="Rhodanese/Cell cycle control phosphatase"/>
    <property type="match status" value="1"/>
</dbReference>